<comment type="caution">
    <text evidence="1">The sequence shown here is derived from an EMBL/GenBank/DDBJ whole genome shotgun (WGS) entry which is preliminary data.</text>
</comment>
<keyword evidence="2" id="KW-1185">Reference proteome</keyword>
<sequence length="97" mass="10904">MTEPSTKDMEELCLARKDDKGHNTPIPDGEFLEKATILVFEFPALRAAEHLLTPNLLPGGVIVVDEDDRTRIKSNRLNLVNTFRIKSNVSKTGQWEA</sequence>
<reference evidence="1 2" key="1">
    <citation type="submission" date="2024-05" db="EMBL/GenBank/DDBJ databases">
        <title>A draft genome resource for the thread blight pathogen Marasmius tenuissimus strain MS-2.</title>
        <authorList>
            <person name="Yulfo-Soto G.E."/>
            <person name="Baruah I.K."/>
            <person name="Amoako-Attah I."/>
            <person name="Bukari Y."/>
            <person name="Meinhardt L.W."/>
            <person name="Bailey B.A."/>
            <person name="Cohen S.P."/>
        </authorList>
    </citation>
    <scope>NUCLEOTIDE SEQUENCE [LARGE SCALE GENOMIC DNA]</scope>
    <source>
        <strain evidence="1 2">MS-2</strain>
    </source>
</reference>
<dbReference type="Proteomes" id="UP001437256">
    <property type="component" value="Unassembled WGS sequence"/>
</dbReference>
<proteinExistence type="predicted"/>
<evidence type="ECO:0000313" key="1">
    <source>
        <dbReference type="EMBL" id="KAL0067720.1"/>
    </source>
</evidence>
<protein>
    <submittedName>
        <fullName evidence="1">Uncharacterized protein</fullName>
    </submittedName>
</protein>
<accession>A0ABR3A2G3</accession>
<dbReference type="EMBL" id="JBBXMP010000023">
    <property type="protein sequence ID" value="KAL0067720.1"/>
    <property type="molecule type" value="Genomic_DNA"/>
</dbReference>
<gene>
    <name evidence="1" type="ORF">AAF712_005160</name>
</gene>
<name>A0ABR3A2G3_9AGAR</name>
<organism evidence="1 2">
    <name type="scientific">Marasmius tenuissimus</name>
    <dbReference type="NCBI Taxonomy" id="585030"/>
    <lineage>
        <taxon>Eukaryota</taxon>
        <taxon>Fungi</taxon>
        <taxon>Dikarya</taxon>
        <taxon>Basidiomycota</taxon>
        <taxon>Agaricomycotina</taxon>
        <taxon>Agaricomycetes</taxon>
        <taxon>Agaricomycetidae</taxon>
        <taxon>Agaricales</taxon>
        <taxon>Marasmiineae</taxon>
        <taxon>Marasmiaceae</taxon>
        <taxon>Marasmius</taxon>
    </lineage>
</organism>
<evidence type="ECO:0000313" key="2">
    <source>
        <dbReference type="Proteomes" id="UP001437256"/>
    </source>
</evidence>